<reference evidence="1" key="1">
    <citation type="submission" date="2009-02" db="EMBL/GenBank/DDBJ databases">
        <authorList>
            <person name="Fulton L."/>
            <person name="Clifton S."/>
            <person name="Fulton B."/>
            <person name="Xu J."/>
            <person name="Minx P."/>
            <person name="Pepin K.H."/>
            <person name="Johnson M."/>
            <person name="Bhonagiri V."/>
            <person name="Nash W.E."/>
            <person name="Mardis E.R."/>
            <person name="Wilson R.K."/>
        </authorList>
    </citation>
    <scope>NUCLEOTIDE SEQUENCE [LARGE SCALE GENOMIC DNA]</scope>
    <source>
        <strain evidence="1">DSM 15053</strain>
    </source>
</reference>
<dbReference type="HOGENOM" id="CLU_1903026_0_0_9"/>
<comment type="caution">
    <text evidence="1">The sequence shown here is derived from an EMBL/GenBank/DDBJ whole genome shotgun (WGS) entry which is preliminary data.</text>
</comment>
<accession>C0BX89</accession>
<dbReference type="STRING" id="553973.CLOHYLEM_04426"/>
<dbReference type="EMBL" id="ABYI02000008">
    <property type="protein sequence ID" value="EEG75497.1"/>
    <property type="molecule type" value="Genomic_DNA"/>
</dbReference>
<dbReference type="Proteomes" id="UP000004893">
    <property type="component" value="Unassembled WGS sequence"/>
</dbReference>
<dbReference type="AlphaFoldDB" id="C0BX89"/>
<evidence type="ECO:0000313" key="2">
    <source>
        <dbReference type="Proteomes" id="UP000004893"/>
    </source>
</evidence>
<sequence>MSKGLQFCIMPLKEDYVENYVRIIMEKNKYYCKIDGKIYNLKKIQDIIDENPEHPDIAKIYIAAVEEYHLSTNTMLDSVITFNNNEIPADYNEALKRMQEYNQASLPKSPPKLCCPRCGSTDIIRRQGLVGTNLFEEYYICYSCMNTFRRPR</sequence>
<reference evidence="1" key="2">
    <citation type="submission" date="2013-06" db="EMBL/GenBank/DDBJ databases">
        <title>Draft genome sequence of Clostridium hylemonae (DSM 15053).</title>
        <authorList>
            <person name="Sudarsanam P."/>
            <person name="Ley R."/>
            <person name="Guruge J."/>
            <person name="Turnbaugh P.J."/>
            <person name="Mahowald M."/>
            <person name="Liep D."/>
            <person name="Gordon J."/>
        </authorList>
    </citation>
    <scope>NUCLEOTIDE SEQUENCE</scope>
    <source>
        <strain evidence="1">DSM 15053</strain>
    </source>
</reference>
<gene>
    <name evidence="1" type="ORF">CLOHYLEM_04426</name>
</gene>
<proteinExistence type="predicted"/>
<evidence type="ECO:0000313" key="1">
    <source>
        <dbReference type="EMBL" id="EEG75497.1"/>
    </source>
</evidence>
<organism evidence="1 2">
    <name type="scientific">[Clostridium] hylemonae DSM 15053</name>
    <dbReference type="NCBI Taxonomy" id="553973"/>
    <lineage>
        <taxon>Bacteria</taxon>
        <taxon>Bacillati</taxon>
        <taxon>Bacillota</taxon>
        <taxon>Clostridia</taxon>
        <taxon>Lachnospirales</taxon>
        <taxon>Lachnospiraceae</taxon>
    </lineage>
</organism>
<protein>
    <submittedName>
        <fullName evidence="1">Uncharacterized protein</fullName>
    </submittedName>
</protein>
<keyword evidence="2" id="KW-1185">Reference proteome</keyword>
<name>C0BX89_9FIRM</name>